<dbReference type="CDD" id="cd03089">
    <property type="entry name" value="PMM_PGM"/>
    <property type="match status" value="1"/>
</dbReference>
<evidence type="ECO:0008006" key="11">
    <source>
        <dbReference type="Google" id="ProtNLM"/>
    </source>
</evidence>
<dbReference type="GO" id="GO:0016868">
    <property type="term" value="F:intramolecular phosphotransferase activity"/>
    <property type="evidence" value="ECO:0007669"/>
    <property type="project" value="InterPro"/>
</dbReference>
<sequence>MEIFRAYDIRGEYPKDINDKIVYTIARVLVRTFGAKNVVIGSDISLATPRIHDALVEGLLDQSANVTDIGIAGTDVVYFAAGHYKFDIGLEVTASHSAGHLSGIKIIGPGASPFGKGFGMEKLKEDYLNYLEIVPEKRGVFNRKDVWQDFINQTLAFADVSKIKPLKVVVDASNAVGSLEIDHLEPHLPMIDFVKINWELDGNYPNHKPNPFLKENRQQLAEKIKEVKADLGIAFDGDADRIFFVDGNGDYIFGVYINALIAEKMSRENPGRAIIYDVRASRYIKKKVTEAGGIPKICLVGHAFFKKKMKEENALFGAESSGHIYYNFGDYMVENSLIAFVQTLQIISESGKSLAELTRDGRINYPVIGEYNFILPGFSAIDDLIPEAMDVMDRILEKVRKKYASGEVSDFDTLTVSYPDWNFNLRPSNNDPLLRFTAEANSNTLLLAKKEEIFQLLKAEGCEYLNDTGVKLLED</sequence>
<dbReference type="Pfam" id="PF02880">
    <property type="entry name" value="PGM_PMM_III"/>
    <property type="match status" value="1"/>
</dbReference>
<dbReference type="InterPro" id="IPR036900">
    <property type="entry name" value="A-D-PHexomutase_C_sf"/>
</dbReference>
<evidence type="ECO:0000313" key="9">
    <source>
        <dbReference type="EMBL" id="PIP23864.1"/>
    </source>
</evidence>
<dbReference type="AlphaFoldDB" id="A0A2G9YX83"/>
<accession>A0A2G9YX83</accession>
<dbReference type="GO" id="GO:0005975">
    <property type="term" value="P:carbohydrate metabolic process"/>
    <property type="evidence" value="ECO:0007669"/>
    <property type="project" value="InterPro"/>
</dbReference>
<proteinExistence type="inferred from homology"/>
<keyword evidence="5" id="KW-0460">Magnesium</keyword>
<keyword evidence="4" id="KW-0479">Metal-binding</keyword>
<dbReference type="PRINTS" id="PR00509">
    <property type="entry name" value="PGMPMM"/>
</dbReference>
<dbReference type="GO" id="GO:0046872">
    <property type="term" value="F:metal ion binding"/>
    <property type="evidence" value="ECO:0007669"/>
    <property type="project" value="UniProtKB-KW"/>
</dbReference>
<gene>
    <name evidence="9" type="ORF">COX36_01000</name>
</gene>
<name>A0A2G9YX83_9BACT</name>
<evidence type="ECO:0000256" key="4">
    <source>
        <dbReference type="ARBA" id="ARBA00022723"/>
    </source>
</evidence>
<protein>
    <recommendedName>
        <fullName evidence="11">Phosphomannomutase</fullName>
    </recommendedName>
</protein>
<dbReference type="PANTHER" id="PTHR43771">
    <property type="entry name" value="PHOSPHOMANNOMUTASE"/>
    <property type="match status" value="1"/>
</dbReference>
<evidence type="ECO:0000256" key="6">
    <source>
        <dbReference type="ARBA" id="ARBA00023235"/>
    </source>
</evidence>
<dbReference type="InterPro" id="IPR016055">
    <property type="entry name" value="A-D-PHexomutase_a/b/a-I/II/III"/>
</dbReference>
<dbReference type="Pfam" id="PF02878">
    <property type="entry name" value="PGM_PMM_I"/>
    <property type="match status" value="1"/>
</dbReference>
<evidence type="ECO:0000259" key="8">
    <source>
        <dbReference type="Pfam" id="PF02880"/>
    </source>
</evidence>
<evidence type="ECO:0000256" key="2">
    <source>
        <dbReference type="ARBA" id="ARBA00010231"/>
    </source>
</evidence>
<evidence type="ECO:0000256" key="3">
    <source>
        <dbReference type="ARBA" id="ARBA00022553"/>
    </source>
</evidence>
<dbReference type="InterPro" id="IPR005844">
    <property type="entry name" value="A-D-PHexomutase_a/b/a-I"/>
</dbReference>
<reference evidence="9 10" key="1">
    <citation type="submission" date="2017-09" db="EMBL/GenBank/DDBJ databases">
        <title>Depth-based differentiation of microbial function through sediment-hosted aquifers and enrichment of novel symbionts in the deep terrestrial subsurface.</title>
        <authorList>
            <person name="Probst A.J."/>
            <person name="Ladd B."/>
            <person name="Jarett J.K."/>
            <person name="Geller-Mcgrath D.E."/>
            <person name="Sieber C.M."/>
            <person name="Emerson J.B."/>
            <person name="Anantharaman K."/>
            <person name="Thomas B.C."/>
            <person name="Malmstrom R."/>
            <person name="Stieglmeier M."/>
            <person name="Klingl A."/>
            <person name="Woyke T."/>
            <person name="Ryan C.M."/>
            <person name="Banfield J.F."/>
        </authorList>
    </citation>
    <scope>NUCLEOTIDE SEQUENCE [LARGE SCALE GENOMIC DNA]</scope>
    <source>
        <strain evidence="9">CG23_combo_of_CG06-09_8_20_14_all_38_19</strain>
    </source>
</reference>
<dbReference type="InterPro" id="IPR005846">
    <property type="entry name" value="A-D-PHexomutase_a/b/a-III"/>
</dbReference>
<evidence type="ECO:0000259" key="7">
    <source>
        <dbReference type="Pfam" id="PF02878"/>
    </source>
</evidence>
<evidence type="ECO:0000256" key="1">
    <source>
        <dbReference type="ARBA" id="ARBA00001946"/>
    </source>
</evidence>
<dbReference type="PANTHER" id="PTHR43771:SF1">
    <property type="entry name" value="PHOSPHOMANNOMUTASE"/>
    <property type="match status" value="1"/>
</dbReference>
<feature type="domain" description="Alpha-D-phosphohexomutase alpha/beta/alpha" evidence="8">
    <location>
        <begin position="248"/>
        <end position="359"/>
    </location>
</feature>
<dbReference type="InterPro" id="IPR005841">
    <property type="entry name" value="Alpha-D-phosphohexomutase_SF"/>
</dbReference>
<dbReference type="Gene3D" id="3.40.120.10">
    <property type="entry name" value="Alpha-D-Glucose-1,6-Bisphosphate, subunit A, domain 3"/>
    <property type="match status" value="3"/>
</dbReference>
<dbReference type="SUPFAM" id="SSF53738">
    <property type="entry name" value="Phosphoglucomutase, first 3 domains"/>
    <property type="match status" value="3"/>
</dbReference>
<dbReference type="Proteomes" id="UP000230273">
    <property type="component" value="Unassembled WGS sequence"/>
</dbReference>
<comment type="similarity">
    <text evidence="2">Belongs to the phosphohexose mutase family.</text>
</comment>
<evidence type="ECO:0000256" key="5">
    <source>
        <dbReference type="ARBA" id="ARBA00022842"/>
    </source>
</evidence>
<organism evidence="9 10">
    <name type="scientific">Candidatus Nealsonbacteria bacterium CG23_combo_of_CG06-09_8_20_14_all_38_19</name>
    <dbReference type="NCBI Taxonomy" id="1974721"/>
    <lineage>
        <taxon>Bacteria</taxon>
        <taxon>Candidatus Nealsoniibacteriota</taxon>
    </lineage>
</organism>
<feature type="domain" description="Alpha-D-phosphohexomutase alpha/beta/alpha" evidence="7">
    <location>
        <begin position="2"/>
        <end position="117"/>
    </location>
</feature>
<evidence type="ECO:0000313" key="10">
    <source>
        <dbReference type="Proteomes" id="UP000230273"/>
    </source>
</evidence>
<comment type="caution">
    <text evidence="9">The sequence shown here is derived from an EMBL/GenBank/DDBJ whole genome shotgun (WGS) entry which is preliminary data.</text>
</comment>
<keyword evidence="6" id="KW-0413">Isomerase</keyword>
<dbReference type="Gene3D" id="3.30.310.50">
    <property type="entry name" value="Alpha-D-phosphohexomutase, C-terminal domain"/>
    <property type="match status" value="1"/>
</dbReference>
<comment type="cofactor">
    <cofactor evidence="1">
        <name>Mg(2+)</name>
        <dbReference type="ChEBI" id="CHEBI:18420"/>
    </cofactor>
</comment>
<dbReference type="EMBL" id="PCRP01000015">
    <property type="protein sequence ID" value="PIP23864.1"/>
    <property type="molecule type" value="Genomic_DNA"/>
</dbReference>
<keyword evidence="3" id="KW-0597">Phosphoprotein</keyword>
<dbReference type="SUPFAM" id="SSF55957">
    <property type="entry name" value="Phosphoglucomutase, C-terminal domain"/>
    <property type="match status" value="1"/>
</dbReference>